<comment type="function">
    <text evidence="10">Catalyzes the exchange of an acyl for a long-chain alkyl group and the formation of the ether bond in the biosynthesis of ether phospholipids.</text>
</comment>
<protein>
    <recommendedName>
        <fullName evidence="3 10">Alkylglycerone-phosphate synthase</fullName>
        <shortName evidence="10">Alkyl-DHAP synthase</shortName>
        <ecNumber evidence="3 10">2.5.1.26</ecNumber>
    </recommendedName>
</protein>
<evidence type="ECO:0000256" key="8">
    <source>
        <dbReference type="PIRSR" id="PIRSR625650-3"/>
    </source>
</evidence>
<evidence type="ECO:0000256" key="9">
    <source>
        <dbReference type="PIRSR" id="PIRSR625650-4"/>
    </source>
</evidence>
<dbReference type="Gene3D" id="3.30.300.330">
    <property type="match status" value="1"/>
</dbReference>
<feature type="domain" description="FAD-binding PCMH-type" evidence="11">
    <location>
        <begin position="31"/>
        <end position="216"/>
    </location>
</feature>
<dbReference type="InterPro" id="IPR016164">
    <property type="entry name" value="FAD-linked_Oxase-like_C"/>
</dbReference>
<proteinExistence type="inferred from homology"/>
<dbReference type="WBParaSite" id="PSAMB.scaffold56size92332.g1269.t1">
    <property type="protein sequence ID" value="PSAMB.scaffold56size92332.g1269.t1"/>
    <property type="gene ID" value="PSAMB.scaffold56size92332.g1269"/>
</dbReference>
<evidence type="ECO:0000256" key="3">
    <source>
        <dbReference type="ARBA" id="ARBA00012385"/>
    </source>
</evidence>
<keyword evidence="10" id="KW-0576">Peroxisome</keyword>
<dbReference type="SUPFAM" id="SSF55103">
    <property type="entry name" value="FAD-linked oxidases, C-terminal domain"/>
    <property type="match status" value="1"/>
</dbReference>
<dbReference type="InterPro" id="IPR016171">
    <property type="entry name" value="Vanillyl_alc_oxidase_C-sub2"/>
</dbReference>
<dbReference type="InterPro" id="IPR036318">
    <property type="entry name" value="FAD-bd_PCMH-like_sf"/>
</dbReference>
<dbReference type="Gene3D" id="3.30.43.10">
    <property type="entry name" value="Uridine Diphospho-n-acetylenolpyruvylglucosamine Reductase, domain 2"/>
    <property type="match status" value="1"/>
</dbReference>
<dbReference type="Gene3D" id="3.30.160.650">
    <property type="match status" value="1"/>
</dbReference>
<dbReference type="Gene3D" id="3.30.70.3450">
    <property type="match status" value="1"/>
</dbReference>
<evidence type="ECO:0000256" key="2">
    <source>
        <dbReference type="ARBA" id="ARBA00008000"/>
    </source>
</evidence>
<dbReference type="InterPro" id="IPR004113">
    <property type="entry name" value="FAD-bd_oxidored_4_C"/>
</dbReference>
<dbReference type="PANTHER" id="PTHR46568">
    <property type="entry name" value="ALKYLDIHYDROXYACETONEPHOSPHATE SYNTHASE, PEROXISOMAL"/>
    <property type="match status" value="1"/>
</dbReference>
<evidence type="ECO:0000256" key="1">
    <source>
        <dbReference type="ARBA" id="ARBA00004670"/>
    </source>
</evidence>
<dbReference type="PANTHER" id="PTHR46568:SF1">
    <property type="entry name" value="ALKYLDIHYDROXYACETONEPHOSPHATE SYNTHASE, PEROXISOMAL"/>
    <property type="match status" value="1"/>
</dbReference>
<evidence type="ECO:0000256" key="10">
    <source>
        <dbReference type="RuleBase" id="RU363113"/>
    </source>
</evidence>
<dbReference type="InterPro" id="IPR016166">
    <property type="entry name" value="FAD-bd_PCMH"/>
</dbReference>
<comment type="similarity">
    <text evidence="2 10">Belongs to the FAD-binding oxidoreductase/transferase type 4 family.</text>
</comment>
<accession>A0A914WWR7</accession>
<evidence type="ECO:0000256" key="7">
    <source>
        <dbReference type="PIRSR" id="PIRSR625650-2"/>
    </source>
</evidence>
<feature type="active site" description="Proton donor/acceptor" evidence="6">
    <location>
        <position position="410"/>
    </location>
</feature>
<comment type="subunit">
    <text evidence="10">Homodimer.</text>
</comment>
<evidence type="ECO:0000313" key="13">
    <source>
        <dbReference type="WBParaSite" id="PSAMB.scaffold56size92332.g1269.t1"/>
    </source>
</evidence>
<dbReference type="GO" id="GO:0008609">
    <property type="term" value="F:alkylglycerone-phosphate synthase activity"/>
    <property type="evidence" value="ECO:0007669"/>
    <property type="project" value="UniProtKB-EC"/>
</dbReference>
<reference evidence="13" key="1">
    <citation type="submission" date="2022-11" db="UniProtKB">
        <authorList>
            <consortium name="WormBaseParasite"/>
        </authorList>
    </citation>
    <scope>IDENTIFICATION</scope>
</reference>
<evidence type="ECO:0000256" key="5">
    <source>
        <dbReference type="ARBA" id="ARBA00022827"/>
    </source>
</evidence>
<dbReference type="InterPro" id="IPR025650">
    <property type="entry name" value="Alkyl-DHAP_Synthase"/>
</dbReference>
<keyword evidence="5 8" id="KW-0274">FAD</keyword>
<organism evidence="12 13">
    <name type="scientific">Plectus sambesii</name>
    <dbReference type="NCBI Taxonomy" id="2011161"/>
    <lineage>
        <taxon>Eukaryota</taxon>
        <taxon>Metazoa</taxon>
        <taxon>Ecdysozoa</taxon>
        <taxon>Nematoda</taxon>
        <taxon>Chromadorea</taxon>
        <taxon>Plectida</taxon>
        <taxon>Plectina</taxon>
        <taxon>Plectoidea</taxon>
        <taxon>Plectidae</taxon>
        <taxon>Plectus</taxon>
    </lineage>
</organism>
<comment type="cofactor">
    <cofactor evidence="8 10">
        <name>FAD</name>
        <dbReference type="ChEBI" id="CHEBI:57692"/>
    </cofactor>
</comment>
<dbReference type="PROSITE" id="PS51387">
    <property type="entry name" value="FAD_PCMH"/>
    <property type="match status" value="1"/>
</dbReference>
<evidence type="ECO:0000256" key="4">
    <source>
        <dbReference type="ARBA" id="ARBA00022630"/>
    </source>
</evidence>
<evidence type="ECO:0000256" key="6">
    <source>
        <dbReference type="PIRSR" id="PIRSR625650-1"/>
    </source>
</evidence>
<evidence type="ECO:0000259" key="11">
    <source>
        <dbReference type="PROSITE" id="PS51387"/>
    </source>
</evidence>
<dbReference type="InterPro" id="IPR016167">
    <property type="entry name" value="FAD-bd_PCMH_sub1"/>
</dbReference>
<keyword evidence="10" id="KW-0444">Lipid biosynthesis</keyword>
<dbReference type="SUPFAM" id="SSF56176">
    <property type="entry name" value="FAD-binding/transporter-associated domain-like"/>
    <property type="match status" value="2"/>
</dbReference>
<comment type="catalytic activity">
    <reaction evidence="10">
        <text>a long chain fatty alcohol + a 1-acylglycerone 3-phosphate = a 1-O-alkylglycerone 3-phosphate + a long-chain fatty acid + H(+)</text>
        <dbReference type="Rhea" id="RHEA:36171"/>
        <dbReference type="ChEBI" id="CHEBI:15378"/>
        <dbReference type="ChEBI" id="CHEBI:17135"/>
        <dbReference type="ChEBI" id="CHEBI:57534"/>
        <dbReference type="ChEBI" id="CHEBI:57560"/>
        <dbReference type="ChEBI" id="CHEBI:73315"/>
        <dbReference type="EC" id="2.5.1.26"/>
    </reaction>
</comment>
<comment type="subcellular location">
    <subcellularLocation>
        <location evidence="10">Peroxisome</location>
    </subcellularLocation>
</comment>
<comment type="pathway">
    <text evidence="1 10">Glycerolipid metabolism; ether lipid biosynthesis.</text>
</comment>
<dbReference type="GO" id="GO:0071949">
    <property type="term" value="F:FAD binding"/>
    <property type="evidence" value="ECO:0007669"/>
    <property type="project" value="InterPro"/>
</dbReference>
<keyword evidence="4 10" id="KW-0285">Flavoprotein</keyword>
<name>A0A914WWR7_9BILA</name>
<dbReference type="GO" id="GO:0005777">
    <property type="term" value="C:peroxisome"/>
    <property type="evidence" value="ECO:0007669"/>
    <property type="project" value="UniProtKB-SubCell"/>
</dbReference>
<keyword evidence="10" id="KW-0443">Lipid metabolism</keyword>
<keyword evidence="10" id="KW-0808">Transferase</keyword>
<keyword evidence="12" id="KW-1185">Reference proteome</keyword>
<feature type="binding site" evidence="8">
    <location>
        <begin position="200"/>
        <end position="206"/>
    </location>
    <ligand>
        <name>FAD</name>
        <dbReference type="ChEBI" id="CHEBI:57692"/>
    </ligand>
</feature>
<dbReference type="Pfam" id="PF02913">
    <property type="entry name" value="FAD-oxidase_C"/>
    <property type="match status" value="1"/>
</dbReference>
<feature type="site" description="Important for enzyme activity" evidence="9">
    <location>
        <position position="251"/>
    </location>
</feature>
<dbReference type="AlphaFoldDB" id="A0A914WWR7"/>
<dbReference type="Proteomes" id="UP000887566">
    <property type="component" value="Unplaced"/>
</dbReference>
<feature type="binding site" evidence="7">
    <location>
        <position position="347"/>
    </location>
    <ligand>
        <name>substrate</name>
    </ligand>
</feature>
<sequence length="495" mass="55811">MVAIVENKVPDSKRDGILKWNGWGYRDSIFHINKNNDVTFTGERYDISGQIMPHFRPWFEENLGVDLSYKTPSRDHSLMTAPRAVLNQDVVDWLRKHDMSFSNAAQYRINRAHGHTVHDMIMLRDGTFERIPDLVVWPKSHDEVVAIVEAANDLNVVVIPIGDLLVHVKLVTSRGVLQKSCQVPRMSSGPDIHHFILGSEGTLGVITEVTLKICPVPECKKYGSIVFPSFEPGVQFFREVAKQRVAPASLRLVDNEQFIMGQALKVATPSYWKAFTDKIKKLYVTQWKGFKPEEMVAATLVLEGSEEEVAAQEKRLYAIGKKFGGLPAGEENGRYGYRLTFAIAYLRDLGFEYSCLGESFETSIPWDKVIDVCRNVKELLKRESKKHGIKYPILASSRVTQLYDSGACVYFYFGFNYRGIEHPLEVYEEIEKAARDEILACGGSISHHHGVGKLRKHWMPATVGEIGLSAMKAVKSQLDPKNVFASGNIFTANKL</sequence>
<dbReference type="GO" id="GO:0008610">
    <property type="term" value="P:lipid biosynthetic process"/>
    <property type="evidence" value="ECO:0007669"/>
    <property type="project" value="InterPro"/>
</dbReference>
<dbReference type="EC" id="2.5.1.26" evidence="3 10"/>
<dbReference type="Gene3D" id="1.10.45.10">
    <property type="entry name" value="Vanillyl-alcohol Oxidase, Chain A, domain 4"/>
    <property type="match status" value="1"/>
</dbReference>
<evidence type="ECO:0000313" key="12">
    <source>
        <dbReference type="Proteomes" id="UP000887566"/>
    </source>
</evidence>